<dbReference type="AlphaFoldDB" id="A0AAW2S3P5"/>
<dbReference type="PANTHER" id="PTHR33116:SF78">
    <property type="entry name" value="OS12G0587133 PROTEIN"/>
    <property type="match status" value="1"/>
</dbReference>
<accession>A0AAW2S3P5</accession>
<proteinExistence type="predicted"/>
<evidence type="ECO:0000313" key="1">
    <source>
        <dbReference type="EMBL" id="KAL0386336.1"/>
    </source>
</evidence>
<name>A0AAW2S3P5_SESRA</name>
<dbReference type="PANTHER" id="PTHR33116">
    <property type="entry name" value="REVERSE TRANSCRIPTASE ZINC-BINDING DOMAIN-CONTAINING PROTEIN-RELATED-RELATED"/>
    <property type="match status" value="1"/>
</dbReference>
<dbReference type="EMBL" id="JACGWJ010000012">
    <property type="protein sequence ID" value="KAL0386336.1"/>
    <property type="molecule type" value="Genomic_DNA"/>
</dbReference>
<reference evidence="1" key="1">
    <citation type="submission" date="2020-06" db="EMBL/GenBank/DDBJ databases">
        <authorList>
            <person name="Li T."/>
            <person name="Hu X."/>
            <person name="Zhang T."/>
            <person name="Song X."/>
            <person name="Zhang H."/>
            <person name="Dai N."/>
            <person name="Sheng W."/>
            <person name="Hou X."/>
            <person name="Wei L."/>
        </authorList>
    </citation>
    <scope>NUCLEOTIDE SEQUENCE</scope>
    <source>
        <strain evidence="1">G02</strain>
        <tissue evidence="1">Leaf</tissue>
    </source>
</reference>
<evidence type="ECO:0008006" key="2">
    <source>
        <dbReference type="Google" id="ProtNLM"/>
    </source>
</evidence>
<comment type="caution">
    <text evidence="1">The sequence shown here is derived from an EMBL/GenBank/DDBJ whole genome shotgun (WGS) entry which is preliminary data.</text>
</comment>
<gene>
    <name evidence="1" type="ORF">Sradi_3027900</name>
</gene>
<reference evidence="1" key="2">
    <citation type="journal article" date="2024" name="Plant">
        <title>Genomic evolution and insights into agronomic trait innovations of Sesamum species.</title>
        <authorList>
            <person name="Miao H."/>
            <person name="Wang L."/>
            <person name="Qu L."/>
            <person name="Liu H."/>
            <person name="Sun Y."/>
            <person name="Le M."/>
            <person name="Wang Q."/>
            <person name="Wei S."/>
            <person name="Zheng Y."/>
            <person name="Lin W."/>
            <person name="Duan Y."/>
            <person name="Cao H."/>
            <person name="Xiong S."/>
            <person name="Wang X."/>
            <person name="Wei L."/>
            <person name="Li C."/>
            <person name="Ma Q."/>
            <person name="Ju M."/>
            <person name="Zhao R."/>
            <person name="Li G."/>
            <person name="Mu C."/>
            <person name="Tian Q."/>
            <person name="Mei H."/>
            <person name="Zhang T."/>
            <person name="Gao T."/>
            <person name="Zhang H."/>
        </authorList>
    </citation>
    <scope>NUCLEOTIDE SEQUENCE</scope>
    <source>
        <strain evidence="1">G02</strain>
    </source>
</reference>
<organism evidence="1">
    <name type="scientific">Sesamum radiatum</name>
    <name type="common">Black benniseed</name>
    <dbReference type="NCBI Taxonomy" id="300843"/>
    <lineage>
        <taxon>Eukaryota</taxon>
        <taxon>Viridiplantae</taxon>
        <taxon>Streptophyta</taxon>
        <taxon>Embryophyta</taxon>
        <taxon>Tracheophyta</taxon>
        <taxon>Spermatophyta</taxon>
        <taxon>Magnoliopsida</taxon>
        <taxon>eudicotyledons</taxon>
        <taxon>Gunneridae</taxon>
        <taxon>Pentapetalae</taxon>
        <taxon>asterids</taxon>
        <taxon>lamiids</taxon>
        <taxon>Lamiales</taxon>
        <taxon>Pedaliaceae</taxon>
        <taxon>Sesamum</taxon>
    </lineage>
</organism>
<sequence length="86" mass="9395">MSLIRDVLGLAVNTSKSSIITTGIVNNELYGILSRTKFARGEMPVQYLGIPLAAKHLSFTDYSPLVDRIAKCIFSGRPNPFLLPAD</sequence>
<protein>
    <recommendedName>
        <fullName evidence="2">Reverse transcriptase</fullName>
    </recommendedName>
</protein>